<accession>A0ABR3Q204</accession>
<evidence type="ECO:0000256" key="1">
    <source>
        <dbReference type="SAM" id="Phobius"/>
    </source>
</evidence>
<protein>
    <submittedName>
        <fullName evidence="2">Uncharacterized protein</fullName>
    </submittedName>
</protein>
<comment type="caution">
    <text evidence="2">The sequence shown here is derived from an EMBL/GenBank/DDBJ whole genome shotgun (WGS) entry which is preliminary data.</text>
</comment>
<keyword evidence="1" id="KW-1133">Transmembrane helix</keyword>
<sequence>MGFRAEREEEEHIPLRAGSHDDDHEQFVVHAPRPRSKSTSVSLHTLFQKRNWLLIAVSAVALVSTAMLFTGKRFPSLANNKAYHDLVTAPKFEKSDPNEFFNYRWYTEAKLRWLTACIARDDCPENAEKVVIVNTYHCQWALDDDYHGGEGVWCLGLIRSWERQGYTVLHGGDVDWTFVYNIYRQIPNLVKVILSDDGNDDRNGNWQKYTKTLERPDGIPVWKYFGVSYYMTGSQTRVGHAWIVTCENDPPEEHRVEVHNGVAWLYTGDEDLIVRATPESHRFTWLGYPLHPSPEETKITPWSERKNRVWVMTKEAHLFHNGHQQVYNLSFFTDAHNELSKEFEGFEFVGGWMDHRTDEEKAQHPIPKEIKNFGRLNSTEFDREYASSRMMLGVGSPPLSPSPYRAMSRAVPFGHPHRLRDDLKPEDDPQDDRNWGYRQHEGMQRVPEPYAYQIEAFNYTAFVSAIRKALSTPLEYPLRFERMRAERADKRLSDFVEADWHGYAEAILNRRIAGTDTGDEFVL</sequence>
<evidence type="ECO:0000313" key="3">
    <source>
        <dbReference type="Proteomes" id="UP001565368"/>
    </source>
</evidence>
<keyword evidence="1" id="KW-0472">Membrane</keyword>
<feature type="transmembrane region" description="Helical" evidence="1">
    <location>
        <begin position="52"/>
        <end position="71"/>
    </location>
</feature>
<proteinExistence type="predicted"/>
<dbReference type="EMBL" id="JBBXJM010000004">
    <property type="protein sequence ID" value="KAL1408642.1"/>
    <property type="molecule type" value="Genomic_DNA"/>
</dbReference>
<dbReference type="RefSeq" id="XP_069208586.1">
    <property type="nucleotide sequence ID" value="XM_069353944.1"/>
</dbReference>
<evidence type="ECO:0000313" key="2">
    <source>
        <dbReference type="EMBL" id="KAL1408642.1"/>
    </source>
</evidence>
<keyword evidence="1" id="KW-0812">Transmembrane</keyword>
<dbReference type="Proteomes" id="UP001565368">
    <property type="component" value="Unassembled WGS sequence"/>
</dbReference>
<reference evidence="2 3" key="1">
    <citation type="submission" date="2023-08" db="EMBL/GenBank/DDBJ databases">
        <title>Annotated Genome Sequence of Vanrija albida AlHP1.</title>
        <authorList>
            <person name="Herzog R."/>
        </authorList>
    </citation>
    <scope>NUCLEOTIDE SEQUENCE [LARGE SCALE GENOMIC DNA]</scope>
    <source>
        <strain evidence="2 3">AlHP1</strain>
    </source>
</reference>
<dbReference type="GeneID" id="95986498"/>
<organism evidence="2 3">
    <name type="scientific">Vanrija albida</name>
    <dbReference type="NCBI Taxonomy" id="181172"/>
    <lineage>
        <taxon>Eukaryota</taxon>
        <taxon>Fungi</taxon>
        <taxon>Dikarya</taxon>
        <taxon>Basidiomycota</taxon>
        <taxon>Agaricomycotina</taxon>
        <taxon>Tremellomycetes</taxon>
        <taxon>Trichosporonales</taxon>
        <taxon>Trichosporonaceae</taxon>
        <taxon>Vanrija</taxon>
    </lineage>
</organism>
<name>A0ABR3Q204_9TREE</name>
<keyword evidence="3" id="KW-1185">Reference proteome</keyword>
<gene>
    <name evidence="2" type="ORF">Q8F55_005455</name>
</gene>